<evidence type="ECO:0000313" key="2">
    <source>
        <dbReference type="EMBL" id="NKT78130.1"/>
    </source>
</evidence>
<dbReference type="EMBL" id="WVBC01000030">
    <property type="protein sequence ID" value="NKT78130.1"/>
    <property type="molecule type" value="Genomic_DNA"/>
</dbReference>
<dbReference type="Proteomes" id="UP000603463">
    <property type="component" value="Unassembled WGS sequence"/>
</dbReference>
<proteinExistence type="predicted"/>
<sequence length="52" mass="5858">MTDIDSTCGRPCRGADGYGWESITRIERTLGGQVDAIEHTCEMCGEKHWEVR</sequence>
<comment type="caution">
    <text evidence="2">The sequence shown here is derived from an EMBL/GenBank/DDBJ whole genome shotgun (WGS) entry which is preliminary data.</text>
</comment>
<reference evidence="1" key="1">
    <citation type="submission" date="2019-11" db="EMBL/GenBank/DDBJ databases">
        <title>Spread of Macrolides and rifampicin resistant Rhodococcus equi in clinical isolates in the USA.</title>
        <authorList>
            <person name="Alvarez-Narvaez S."/>
            <person name="Huber L."/>
            <person name="Cohen N.D."/>
            <person name="Slovis N."/>
            <person name="Greiter M."/>
            <person name="Giguere S."/>
            <person name="Hart K."/>
        </authorList>
    </citation>
    <scope>NUCLEOTIDE SEQUENCE</scope>
    <source>
        <strain evidence="1">Lh_17</strain>
    </source>
</reference>
<organism evidence="2 3">
    <name type="scientific">Rhodococcus hoagii</name>
    <name type="common">Corynebacterium equii</name>
    <dbReference type="NCBI Taxonomy" id="43767"/>
    <lineage>
        <taxon>Bacteria</taxon>
        <taxon>Bacillati</taxon>
        <taxon>Actinomycetota</taxon>
        <taxon>Actinomycetes</taxon>
        <taxon>Mycobacteriales</taxon>
        <taxon>Nocardiaceae</taxon>
        <taxon>Prescottella</taxon>
    </lineage>
</organism>
<gene>
    <name evidence="1" type="ORF">GS441_18890</name>
    <name evidence="2" type="ORF">GS882_08440</name>
</gene>
<dbReference type="RefSeq" id="WP_175271786.1">
    <property type="nucleotide sequence ID" value="NZ_JAJNNF010000048.1"/>
</dbReference>
<evidence type="ECO:0000313" key="3">
    <source>
        <dbReference type="Proteomes" id="UP000603463"/>
    </source>
</evidence>
<reference evidence="2" key="2">
    <citation type="journal article" date="2020" name="Environ. Microbiol.">
        <title>The novel and transferable erm(51) gene confers Macrolides, Lincosamides, and Streptogramins B (MLSB) resistance to clonal Rhodococcus equi in the environment.</title>
        <authorList>
            <person name="Huber L."/>
            <person name="Giguere S."/>
            <person name="Slovis N.M."/>
            <person name="Alvarez-Narvaez S."/>
            <person name="Hart K.A."/>
            <person name="Greiter M."/>
            <person name="Morris E.R.A."/>
            <person name="Cohen N.D."/>
        </authorList>
    </citation>
    <scope>NUCLEOTIDE SEQUENCE</scope>
    <source>
        <strain evidence="2">Lh_116_1</strain>
    </source>
</reference>
<accession>A0A9Q4ZKH5</accession>
<dbReference type="AlphaFoldDB" id="A0A9Q4ZKH5"/>
<evidence type="ECO:0000313" key="1">
    <source>
        <dbReference type="EMBL" id="MBM4567409.1"/>
    </source>
</evidence>
<dbReference type="EMBL" id="WUXR01000012">
    <property type="protein sequence ID" value="MBM4567409.1"/>
    <property type="molecule type" value="Genomic_DNA"/>
</dbReference>
<dbReference type="Proteomes" id="UP000808906">
    <property type="component" value="Unassembled WGS sequence"/>
</dbReference>
<name>A0A9Q4ZKH5_RHOHA</name>
<protein>
    <submittedName>
        <fullName evidence="2">Uncharacterized protein</fullName>
    </submittedName>
</protein>